<feature type="region of interest" description="Disordered" evidence="1">
    <location>
        <begin position="1"/>
        <end position="62"/>
    </location>
</feature>
<evidence type="ECO:0000313" key="2">
    <source>
        <dbReference type="EMBL" id="GJS82352.1"/>
    </source>
</evidence>
<feature type="compositionally biased region" description="Low complexity" evidence="1">
    <location>
        <begin position="50"/>
        <end position="59"/>
    </location>
</feature>
<protein>
    <submittedName>
        <fullName evidence="2">Uncharacterized protein</fullName>
    </submittedName>
</protein>
<proteinExistence type="predicted"/>
<feature type="compositionally biased region" description="Polar residues" evidence="1">
    <location>
        <begin position="25"/>
        <end position="48"/>
    </location>
</feature>
<reference evidence="2" key="2">
    <citation type="submission" date="2022-01" db="EMBL/GenBank/DDBJ databases">
        <authorList>
            <person name="Yamashiro T."/>
            <person name="Shiraishi A."/>
            <person name="Satake H."/>
            <person name="Nakayama K."/>
        </authorList>
    </citation>
    <scope>NUCLEOTIDE SEQUENCE</scope>
</reference>
<name>A0ABQ4YXN6_9ASTR</name>
<feature type="compositionally biased region" description="Basic and acidic residues" evidence="1">
    <location>
        <begin position="7"/>
        <end position="18"/>
    </location>
</feature>
<comment type="caution">
    <text evidence="2">The sequence shown here is derived from an EMBL/GenBank/DDBJ whole genome shotgun (WGS) entry which is preliminary data.</text>
</comment>
<organism evidence="2 3">
    <name type="scientific">Tanacetum coccineum</name>
    <dbReference type="NCBI Taxonomy" id="301880"/>
    <lineage>
        <taxon>Eukaryota</taxon>
        <taxon>Viridiplantae</taxon>
        <taxon>Streptophyta</taxon>
        <taxon>Embryophyta</taxon>
        <taxon>Tracheophyta</taxon>
        <taxon>Spermatophyta</taxon>
        <taxon>Magnoliopsida</taxon>
        <taxon>eudicotyledons</taxon>
        <taxon>Gunneridae</taxon>
        <taxon>Pentapetalae</taxon>
        <taxon>asterids</taxon>
        <taxon>campanulids</taxon>
        <taxon>Asterales</taxon>
        <taxon>Asteraceae</taxon>
        <taxon>Asteroideae</taxon>
        <taxon>Anthemideae</taxon>
        <taxon>Anthemidinae</taxon>
        <taxon>Tanacetum</taxon>
    </lineage>
</organism>
<evidence type="ECO:0000313" key="3">
    <source>
        <dbReference type="Proteomes" id="UP001151760"/>
    </source>
</evidence>
<dbReference type="EMBL" id="BQNB010010817">
    <property type="protein sequence ID" value="GJS82352.1"/>
    <property type="molecule type" value="Genomic_DNA"/>
</dbReference>
<accession>A0ABQ4YXN6</accession>
<feature type="region of interest" description="Disordered" evidence="1">
    <location>
        <begin position="101"/>
        <end position="123"/>
    </location>
</feature>
<sequence length="123" mass="13367">MQSSKDAVADDASKKTNEEPANEGYANSTNRDSIVSPSVNTTGQSFTNADDLPTDPLMPDLEDTADLLNTSIFSGAYDDEDVSAEADLNNLETTLNVSPIPTTRIHKDHPKDQIIRDINEKSK</sequence>
<reference evidence="2" key="1">
    <citation type="journal article" date="2022" name="Int. J. Mol. Sci.">
        <title>Draft Genome of Tanacetum Coccineum: Genomic Comparison of Closely Related Tanacetum-Family Plants.</title>
        <authorList>
            <person name="Yamashiro T."/>
            <person name="Shiraishi A."/>
            <person name="Nakayama K."/>
            <person name="Satake H."/>
        </authorList>
    </citation>
    <scope>NUCLEOTIDE SEQUENCE</scope>
</reference>
<feature type="compositionally biased region" description="Basic and acidic residues" evidence="1">
    <location>
        <begin position="109"/>
        <end position="123"/>
    </location>
</feature>
<keyword evidence="3" id="KW-1185">Reference proteome</keyword>
<dbReference type="Proteomes" id="UP001151760">
    <property type="component" value="Unassembled WGS sequence"/>
</dbReference>
<gene>
    <name evidence="2" type="ORF">Tco_0748893</name>
</gene>
<evidence type="ECO:0000256" key="1">
    <source>
        <dbReference type="SAM" id="MobiDB-lite"/>
    </source>
</evidence>